<dbReference type="InterPro" id="IPR037359">
    <property type="entry name" value="NST/OST"/>
</dbReference>
<evidence type="ECO:0000256" key="2">
    <source>
        <dbReference type="PIRSR" id="PIRSR637359-1"/>
    </source>
</evidence>
<dbReference type="Pfam" id="PF13469">
    <property type="entry name" value="Sulfotransfer_3"/>
    <property type="match status" value="1"/>
</dbReference>
<evidence type="ECO:0000256" key="3">
    <source>
        <dbReference type="PIRSR" id="PIRSR637359-2"/>
    </source>
</evidence>
<dbReference type="PANTHER" id="PTHR10605">
    <property type="entry name" value="HEPARAN SULFATE SULFOTRANSFERASE"/>
    <property type="match status" value="1"/>
</dbReference>
<accession>A0A2P6V1X9</accession>
<reference evidence="4 5" key="1">
    <citation type="journal article" date="2018" name="Plant J.">
        <title>Genome sequences of Chlorella sorokiniana UTEX 1602 and Micractinium conductrix SAG 241.80: implications to maltose excretion by a green alga.</title>
        <authorList>
            <person name="Arriola M.B."/>
            <person name="Velmurugan N."/>
            <person name="Zhang Y."/>
            <person name="Plunkett M.H."/>
            <person name="Hondzo H."/>
            <person name="Barney B.M."/>
        </authorList>
    </citation>
    <scope>NUCLEOTIDE SEQUENCE [LARGE SCALE GENOMIC DNA]</scope>
    <source>
        <strain evidence="4 5">SAG 241.80</strain>
    </source>
</reference>
<dbReference type="Gene3D" id="3.40.50.300">
    <property type="entry name" value="P-loop containing nucleotide triphosphate hydrolases"/>
    <property type="match status" value="1"/>
</dbReference>
<dbReference type="GO" id="GO:0008146">
    <property type="term" value="F:sulfotransferase activity"/>
    <property type="evidence" value="ECO:0007669"/>
    <property type="project" value="InterPro"/>
</dbReference>
<protein>
    <submittedName>
        <fullName evidence="4">Deacetylase sulfotransferase</fullName>
    </submittedName>
</protein>
<dbReference type="PANTHER" id="PTHR10605:SF56">
    <property type="entry name" value="BIFUNCTIONAL HEPARAN SULFATE N-DEACETYLASE_N-SULFOTRANSFERASE"/>
    <property type="match status" value="1"/>
</dbReference>
<dbReference type="Proteomes" id="UP000239649">
    <property type="component" value="Unassembled WGS sequence"/>
</dbReference>
<evidence type="ECO:0000313" key="4">
    <source>
        <dbReference type="EMBL" id="PSC68100.1"/>
    </source>
</evidence>
<dbReference type="OrthoDB" id="411451at2759"/>
<proteinExistence type="predicted"/>
<organism evidence="4 5">
    <name type="scientific">Micractinium conductrix</name>
    <dbReference type="NCBI Taxonomy" id="554055"/>
    <lineage>
        <taxon>Eukaryota</taxon>
        <taxon>Viridiplantae</taxon>
        <taxon>Chlorophyta</taxon>
        <taxon>core chlorophytes</taxon>
        <taxon>Trebouxiophyceae</taxon>
        <taxon>Chlorellales</taxon>
        <taxon>Chlorellaceae</taxon>
        <taxon>Chlorella clade</taxon>
        <taxon>Micractinium</taxon>
    </lineage>
</organism>
<feature type="binding site" evidence="3">
    <location>
        <position position="159"/>
    </location>
    <ligand>
        <name>3'-phosphoadenylyl sulfate</name>
        <dbReference type="ChEBI" id="CHEBI:58339"/>
    </ligand>
</feature>
<dbReference type="AlphaFoldDB" id="A0A2P6V1X9"/>
<feature type="active site" description="For sulfotransferase activity" evidence="2">
    <location>
        <position position="62"/>
    </location>
</feature>
<keyword evidence="5" id="KW-1185">Reference proteome</keyword>
<dbReference type="InterPro" id="IPR027417">
    <property type="entry name" value="P-loop_NTPase"/>
</dbReference>
<name>A0A2P6V1X9_9CHLO</name>
<evidence type="ECO:0000256" key="1">
    <source>
        <dbReference type="ARBA" id="ARBA00022679"/>
    </source>
</evidence>
<keyword evidence="1" id="KW-0808">Transferase</keyword>
<evidence type="ECO:0000313" key="5">
    <source>
        <dbReference type="Proteomes" id="UP000239649"/>
    </source>
</evidence>
<dbReference type="EMBL" id="LHPF02000042">
    <property type="protein sequence ID" value="PSC68100.1"/>
    <property type="molecule type" value="Genomic_DNA"/>
</dbReference>
<gene>
    <name evidence="4" type="ORF">C2E20_8251</name>
</gene>
<sequence>MPDGSPLGALDTHTPEQRQQAEAFATAVAACQDFDCLRQANELPRAPGQFRFPHFMVIGFPKCATTSIYCHLIQHPAVQHPKEKESHWLTQRCGPRSLACSNESQQHYIQEILNMPEAAAAKITKAAFEGSTHYVLESEWLPQQLAATFPWLRVVVSLRDPISQAIAMHLHNVMHARDSNCTRGTDSIYHCIRKALKPGSRSHYPSKIADWMKLFPQQQLHFMQYENVTQQDSMAGELTSLKAFLGLDPALPSSQLPLTNYKHVHTGHGPDALGRYWVMKRWELEHLVSIARNNTRETVELLRQHGAAGQQQLERWAAAWERVWEDNLGRCEEGRSAPCKVIVS</sequence>
<comment type="caution">
    <text evidence="4">The sequence shown here is derived from an EMBL/GenBank/DDBJ whole genome shotgun (WGS) entry which is preliminary data.</text>
</comment>
<dbReference type="SUPFAM" id="SSF52540">
    <property type="entry name" value="P-loop containing nucleoside triphosphate hydrolases"/>
    <property type="match status" value="1"/>
</dbReference>